<dbReference type="InterPro" id="IPR026960">
    <property type="entry name" value="RVT-Znf"/>
</dbReference>
<gene>
    <name evidence="2" type="ORF">FSB_LOCUS37499</name>
</gene>
<sequence>MRQDYGEAHEWNLIFVRGFNDWEVDVVAELFHFLTSHTPTSEGPDGIRWKLRKDGALDSRSFYYVLTERPDRSFPCRSVWTVKAPPLVSFFVWTAAWKRILTYDNLMRRGCTLAGWCYMCQCDGETVDHLLLHCHEVSALWSFCLSLF</sequence>
<accession>A0A2N9H580</accession>
<organism evidence="2">
    <name type="scientific">Fagus sylvatica</name>
    <name type="common">Beechnut</name>
    <dbReference type="NCBI Taxonomy" id="28930"/>
    <lineage>
        <taxon>Eukaryota</taxon>
        <taxon>Viridiplantae</taxon>
        <taxon>Streptophyta</taxon>
        <taxon>Embryophyta</taxon>
        <taxon>Tracheophyta</taxon>
        <taxon>Spermatophyta</taxon>
        <taxon>Magnoliopsida</taxon>
        <taxon>eudicotyledons</taxon>
        <taxon>Gunneridae</taxon>
        <taxon>Pentapetalae</taxon>
        <taxon>rosids</taxon>
        <taxon>fabids</taxon>
        <taxon>Fagales</taxon>
        <taxon>Fagaceae</taxon>
        <taxon>Fagus</taxon>
    </lineage>
</organism>
<evidence type="ECO:0000259" key="1">
    <source>
        <dbReference type="Pfam" id="PF13966"/>
    </source>
</evidence>
<protein>
    <recommendedName>
        <fullName evidence="1">Reverse transcriptase zinc-binding domain-containing protein</fullName>
    </recommendedName>
</protein>
<feature type="domain" description="Reverse transcriptase zinc-binding" evidence="1">
    <location>
        <begin position="59"/>
        <end position="141"/>
    </location>
</feature>
<dbReference type="AlphaFoldDB" id="A0A2N9H580"/>
<name>A0A2N9H580_FAGSY</name>
<proteinExistence type="predicted"/>
<dbReference type="EMBL" id="OIVN01003223">
    <property type="protein sequence ID" value="SPD09617.1"/>
    <property type="molecule type" value="Genomic_DNA"/>
</dbReference>
<dbReference type="Pfam" id="PF13966">
    <property type="entry name" value="zf-RVT"/>
    <property type="match status" value="1"/>
</dbReference>
<evidence type="ECO:0000313" key="2">
    <source>
        <dbReference type="EMBL" id="SPD09617.1"/>
    </source>
</evidence>
<reference evidence="2" key="1">
    <citation type="submission" date="2018-02" db="EMBL/GenBank/DDBJ databases">
        <authorList>
            <person name="Cohen D.B."/>
            <person name="Kent A.D."/>
        </authorList>
    </citation>
    <scope>NUCLEOTIDE SEQUENCE</scope>
</reference>